<feature type="transmembrane region" description="Helical" evidence="2">
    <location>
        <begin position="145"/>
        <end position="167"/>
    </location>
</feature>
<dbReference type="AlphaFoldDB" id="A0A239NH06"/>
<evidence type="ECO:0000313" key="4">
    <source>
        <dbReference type="EMBL" id="SNT54161.1"/>
    </source>
</evidence>
<feature type="transmembrane region" description="Helical" evidence="2">
    <location>
        <begin position="37"/>
        <end position="55"/>
    </location>
</feature>
<protein>
    <recommendedName>
        <fullName evidence="3">DUF4396 domain-containing protein</fullName>
    </recommendedName>
</protein>
<dbReference type="Proteomes" id="UP000198280">
    <property type="component" value="Unassembled WGS sequence"/>
</dbReference>
<evidence type="ECO:0000256" key="1">
    <source>
        <dbReference type="SAM" id="MobiDB-lite"/>
    </source>
</evidence>
<dbReference type="InterPro" id="IPR025509">
    <property type="entry name" value="DUF4396"/>
</dbReference>
<dbReference type="RefSeq" id="WP_220093391.1">
    <property type="nucleotide sequence ID" value="NZ_FZOF01000036.1"/>
</dbReference>
<dbReference type="EMBL" id="FZOF01000036">
    <property type="protein sequence ID" value="SNT54161.1"/>
    <property type="molecule type" value="Genomic_DNA"/>
</dbReference>
<feature type="transmembrane region" description="Helical" evidence="2">
    <location>
        <begin position="286"/>
        <end position="307"/>
    </location>
</feature>
<sequence length="313" mass="33359">MLIEGVMLLWFIQVVIGVLFVAIDIRTTPESTVMKWGFVIVTAFSGLFGALLYVLSCREPLPGTHEQYVSAKWRQVVGSTMHCVAGDGIGILAAKALTSGAGLPMWAEVLCEYALGFLFGWTVFQALFMKSMFGSYRRSLSKTFIAELLSMNAVMGGMTAVMVPWLSHAMAATEPTSPQLWFVMSIALCAGFIVALPMNWWLVGHGLKHGMMTVRDDARPVPQVAALALAGATLSGREPHSPALAHHAPTPGHGANGSAEPARDHGAMAPSNGAHHMEPGVSRSRLAVMTLVSFAIFGAGFLIAGVFGNLTMT</sequence>
<name>A0A239NH06_9ACTN</name>
<feature type="domain" description="DUF4396" evidence="3">
    <location>
        <begin position="73"/>
        <end position="208"/>
    </location>
</feature>
<evidence type="ECO:0000313" key="5">
    <source>
        <dbReference type="Proteomes" id="UP000198280"/>
    </source>
</evidence>
<gene>
    <name evidence="4" type="ORF">SAMN05216252_13650</name>
</gene>
<keyword evidence="2" id="KW-0812">Transmembrane</keyword>
<feature type="transmembrane region" description="Helical" evidence="2">
    <location>
        <begin position="179"/>
        <end position="202"/>
    </location>
</feature>
<feature type="transmembrane region" description="Helical" evidence="2">
    <location>
        <begin position="6"/>
        <end position="25"/>
    </location>
</feature>
<keyword evidence="5" id="KW-1185">Reference proteome</keyword>
<evidence type="ECO:0000259" key="3">
    <source>
        <dbReference type="Pfam" id="PF14342"/>
    </source>
</evidence>
<proteinExistence type="predicted"/>
<feature type="transmembrane region" description="Helical" evidence="2">
    <location>
        <begin position="113"/>
        <end position="133"/>
    </location>
</feature>
<keyword evidence="2" id="KW-1133">Transmembrane helix</keyword>
<evidence type="ECO:0000256" key="2">
    <source>
        <dbReference type="SAM" id="Phobius"/>
    </source>
</evidence>
<feature type="region of interest" description="Disordered" evidence="1">
    <location>
        <begin position="236"/>
        <end position="276"/>
    </location>
</feature>
<reference evidence="4 5" key="1">
    <citation type="submission" date="2017-06" db="EMBL/GenBank/DDBJ databases">
        <authorList>
            <person name="Kim H.J."/>
            <person name="Triplett B.A."/>
        </authorList>
    </citation>
    <scope>NUCLEOTIDE SEQUENCE [LARGE SCALE GENOMIC DNA]</scope>
    <source>
        <strain evidence="4 5">CGMCC 4.1858</strain>
    </source>
</reference>
<accession>A0A239NH06</accession>
<organism evidence="4 5">
    <name type="scientific">Actinacidiphila glaucinigra</name>
    <dbReference type="NCBI Taxonomy" id="235986"/>
    <lineage>
        <taxon>Bacteria</taxon>
        <taxon>Bacillati</taxon>
        <taxon>Actinomycetota</taxon>
        <taxon>Actinomycetes</taxon>
        <taxon>Kitasatosporales</taxon>
        <taxon>Streptomycetaceae</taxon>
        <taxon>Actinacidiphila</taxon>
    </lineage>
</organism>
<dbReference type="Pfam" id="PF14342">
    <property type="entry name" value="DUF4396"/>
    <property type="match status" value="1"/>
</dbReference>
<keyword evidence="2" id="KW-0472">Membrane</keyword>